<proteinExistence type="predicted"/>
<dbReference type="Proteomes" id="UP001157156">
    <property type="component" value="Unassembled WGS sequence"/>
</dbReference>
<dbReference type="RefSeq" id="WP_284186024.1">
    <property type="nucleotide sequence ID" value="NZ_BSPV01000003.1"/>
</dbReference>
<evidence type="ECO:0000313" key="2">
    <source>
        <dbReference type="Proteomes" id="UP001157156"/>
    </source>
</evidence>
<dbReference type="EMBL" id="BSPV01000003">
    <property type="protein sequence ID" value="GLT13546.1"/>
    <property type="molecule type" value="Genomic_DNA"/>
</dbReference>
<dbReference type="SUPFAM" id="SSF53474">
    <property type="entry name" value="alpha/beta-Hydrolases"/>
    <property type="match status" value="1"/>
</dbReference>
<evidence type="ECO:0000313" key="1">
    <source>
        <dbReference type="EMBL" id="GLT13546.1"/>
    </source>
</evidence>
<gene>
    <name evidence="1" type="ORF">GCM10007931_05200</name>
</gene>
<reference evidence="2" key="1">
    <citation type="journal article" date="2019" name="Int. J. Syst. Evol. Microbiol.">
        <title>The Global Catalogue of Microorganisms (GCM) 10K type strain sequencing project: providing services to taxonomists for standard genome sequencing and annotation.</title>
        <authorList>
            <consortium name="The Broad Institute Genomics Platform"/>
            <consortium name="The Broad Institute Genome Sequencing Center for Infectious Disease"/>
            <person name="Wu L."/>
            <person name="Ma J."/>
        </authorList>
    </citation>
    <scope>NUCLEOTIDE SEQUENCE [LARGE SCALE GENOMIC DNA]</scope>
    <source>
        <strain evidence="2">NBRC 111146</strain>
    </source>
</reference>
<name>A0ABQ6EL95_9VIBR</name>
<dbReference type="InterPro" id="IPR029058">
    <property type="entry name" value="AB_hydrolase_fold"/>
</dbReference>
<organism evidence="1 2">
    <name type="scientific">Vibrio algivorus</name>
    <dbReference type="NCBI Taxonomy" id="1667024"/>
    <lineage>
        <taxon>Bacteria</taxon>
        <taxon>Pseudomonadati</taxon>
        <taxon>Pseudomonadota</taxon>
        <taxon>Gammaproteobacteria</taxon>
        <taxon>Vibrionales</taxon>
        <taxon>Vibrionaceae</taxon>
        <taxon>Vibrio</taxon>
    </lineage>
</organism>
<protein>
    <recommendedName>
        <fullName evidence="3">Cytosolic protein</fullName>
    </recommendedName>
</protein>
<keyword evidence="2" id="KW-1185">Reference proteome</keyword>
<comment type="caution">
    <text evidence="1">The sequence shown here is derived from an EMBL/GenBank/DDBJ whole genome shotgun (WGS) entry which is preliminary data.</text>
</comment>
<evidence type="ECO:0008006" key="3">
    <source>
        <dbReference type="Google" id="ProtNLM"/>
    </source>
</evidence>
<sequence>MKLLYKLDEWVSLPENEQQSRLPLSGSSQLDDVFVRYQLVDLNKPLLFTFSPSGTDVKERDLHDNFSPWGYELAQQYQMNVIAFQHLGICNWFRSPNLIYFLEQLSMLLTPFKLRLGYGLSRGGFAIGAFANLLKLDHVLLFYPVSTKNQSLVPWDDRSSTKLAQQFDWQGDYHDRDLGNAQGYIIYDPTNDIDKLHAERYPELTHFTVVGMGHGVHPNNLDRRDFYNQMVEQFIHHQMIYPSDFKVQNSELSSKPLGKKNW</sequence>
<accession>A0ABQ6EL95</accession>